<proteinExistence type="inferred from homology"/>
<dbReference type="PANTHER" id="PTHR30408">
    <property type="entry name" value="TYPE-1 RESTRICTION ENZYME ECOKI SPECIFICITY PROTEIN"/>
    <property type="match status" value="1"/>
</dbReference>
<dbReference type="GO" id="GO:0009307">
    <property type="term" value="P:DNA restriction-modification system"/>
    <property type="evidence" value="ECO:0007669"/>
    <property type="project" value="UniProtKB-KW"/>
</dbReference>
<dbReference type="PANTHER" id="PTHR30408:SF12">
    <property type="entry name" value="TYPE I RESTRICTION ENZYME MJAVIII SPECIFICITY SUBUNIT"/>
    <property type="match status" value="1"/>
</dbReference>
<dbReference type="GO" id="GO:0003677">
    <property type="term" value="F:DNA binding"/>
    <property type="evidence" value="ECO:0007669"/>
    <property type="project" value="UniProtKB-KW"/>
</dbReference>
<evidence type="ECO:0000256" key="3">
    <source>
        <dbReference type="ARBA" id="ARBA00023125"/>
    </source>
</evidence>
<feature type="domain" description="Type I restriction modification DNA specificity" evidence="4">
    <location>
        <begin position="244"/>
        <end position="379"/>
    </location>
</feature>
<accession>A0A0W8F905</accession>
<dbReference type="InterPro" id="IPR052021">
    <property type="entry name" value="Type-I_RS_S_subunit"/>
</dbReference>
<keyword evidence="2" id="KW-0680">Restriction system</keyword>
<evidence type="ECO:0000256" key="1">
    <source>
        <dbReference type="ARBA" id="ARBA00010923"/>
    </source>
</evidence>
<reference evidence="5" key="1">
    <citation type="journal article" date="2015" name="Proc. Natl. Acad. Sci. U.S.A.">
        <title>Networks of energetic and metabolic interactions define dynamics in microbial communities.</title>
        <authorList>
            <person name="Embree M."/>
            <person name="Liu J.K."/>
            <person name="Al-Bassam M.M."/>
            <person name="Zengler K."/>
        </authorList>
    </citation>
    <scope>NUCLEOTIDE SEQUENCE</scope>
</reference>
<dbReference type="InterPro" id="IPR000055">
    <property type="entry name" value="Restrct_endonuc_typeI_TRD"/>
</dbReference>
<name>A0A0W8F905_9ZZZZ</name>
<feature type="domain" description="Type I restriction modification DNA specificity" evidence="4">
    <location>
        <begin position="7"/>
        <end position="164"/>
    </location>
</feature>
<dbReference type="AlphaFoldDB" id="A0A0W8F905"/>
<evidence type="ECO:0000259" key="4">
    <source>
        <dbReference type="Pfam" id="PF01420"/>
    </source>
</evidence>
<organism evidence="5">
    <name type="scientific">hydrocarbon metagenome</name>
    <dbReference type="NCBI Taxonomy" id="938273"/>
    <lineage>
        <taxon>unclassified sequences</taxon>
        <taxon>metagenomes</taxon>
        <taxon>ecological metagenomes</taxon>
    </lineage>
</organism>
<dbReference type="EMBL" id="LNQE01001449">
    <property type="protein sequence ID" value="KUG17340.1"/>
    <property type="molecule type" value="Genomic_DNA"/>
</dbReference>
<sequence length="418" mass="47304">MDYVDTPSSWKMISLDEVCELRKEAIHPNKYPDLPYVGLEHIDSSNSILKRSGSSFEVNSSKSKFHSGDILYGKLRPYLDKSVLVDFDGMCSTDILVLKTKESIVPQFLVNIIHTSQFINYAVNSSKGLNHPRTSWSSISAFKFLLPPLPEQRAIARAMRAVQAAREARLREIALERERKAALMEHLFTHGTRGEPTKMTEIGEMPESWSMIQLEEACIKIVDCPHSTPHFSPAGVLVVRNFNIRNGRLDLKFPSYTTEEEYSERVKRCEPTEGDVLFSREAPVGEACLVPPDVRLCLGQRMMLLRVDTSKLNRFFLVQVFYSNAIRSIMMAISSGVTAKHLNVADVKRLRIPFSSMEEQKQISDILSACDSKITALEHEASLHDELFRAMLEELMNGRLLTRYLIESGSDSSVLNDI</sequence>
<evidence type="ECO:0000313" key="5">
    <source>
        <dbReference type="EMBL" id="KUG17340.1"/>
    </source>
</evidence>
<comment type="similarity">
    <text evidence="1">Belongs to the type-I restriction system S methylase family.</text>
</comment>
<dbReference type="InterPro" id="IPR044946">
    <property type="entry name" value="Restrct_endonuc_typeI_TRD_sf"/>
</dbReference>
<dbReference type="Pfam" id="PF01420">
    <property type="entry name" value="Methylase_S"/>
    <property type="match status" value="2"/>
</dbReference>
<dbReference type="EC" id="3.1.21.3" evidence="5"/>
<dbReference type="CDD" id="cd17246">
    <property type="entry name" value="RMtype1_S_SonII-TRD2-CR2_like"/>
    <property type="match status" value="1"/>
</dbReference>
<keyword evidence="5" id="KW-0378">Hydrolase</keyword>
<gene>
    <name evidence="5" type="ORF">ASZ90_012977</name>
</gene>
<comment type="caution">
    <text evidence="5">The sequence shown here is derived from an EMBL/GenBank/DDBJ whole genome shotgun (WGS) entry which is preliminary data.</text>
</comment>
<dbReference type="GO" id="GO:0009035">
    <property type="term" value="F:type I site-specific deoxyribonuclease activity"/>
    <property type="evidence" value="ECO:0007669"/>
    <property type="project" value="UniProtKB-EC"/>
</dbReference>
<protein>
    <submittedName>
        <fullName evidence="5">Type i restriction-modification system, specificity subunit s</fullName>
        <ecNumber evidence="5">3.1.21.3</ecNumber>
    </submittedName>
</protein>
<evidence type="ECO:0000256" key="2">
    <source>
        <dbReference type="ARBA" id="ARBA00022747"/>
    </source>
</evidence>
<dbReference type="SUPFAM" id="SSF116734">
    <property type="entry name" value="DNA methylase specificity domain"/>
    <property type="match status" value="2"/>
</dbReference>
<keyword evidence="3" id="KW-0238">DNA-binding</keyword>
<dbReference type="CDD" id="cd16961">
    <property type="entry name" value="RMtype1_S_TRD-CR_like"/>
    <property type="match status" value="1"/>
</dbReference>
<dbReference type="Gene3D" id="3.90.220.20">
    <property type="entry name" value="DNA methylase specificity domains"/>
    <property type="match status" value="2"/>
</dbReference>